<dbReference type="HOGENOM" id="CLU_000288_63_44_6"/>
<dbReference type="GO" id="GO:0000407">
    <property type="term" value="C:phagophore assembly site"/>
    <property type="evidence" value="ECO:0007669"/>
    <property type="project" value="TreeGrafter"/>
</dbReference>
<dbReference type="PROSITE" id="PS50011">
    <property type="entry name" value="PROTEIN_KINASE_DOM"/>
    <property type="match status" value="1"/>
</dbReference>
<evidence type="ECO:0000256" key="2">
    <source>
        <dbReference type="ARBA" id="ARBA00022741"/>
    </source>
</evidence>
<dbReference type="GO" id="GO:0004674">
    <property type="term" value="F:protein serine/threonine kinase activity"/>
    <property type="evidence" value="ECO:0007669"/>
    <property type="project" value="UniProtKB-KW"/>
</dbReference>
<dbReference type="GO" id="GO:0005776">
    <property type="term" value="C:autophagosome"/>
    <property type="evidence" value="ECO:0007669"/>
    <property type="project" value="TreeGrafter"/>
</dbReference>
<dbReference type="KEGG" id="mej:Q7A_840"/>
<dbReference type="Gene3D" id="1.10.510.10">
    <property type="entry name" value="Transferase(Phosphotransferase) domain 1"/>
    <property type="match status" value="1"/>
</dbReference>
<dbReference type="PANTHER" id="PTHR24348:SF22">
    <property type="entry name" value="NON-SPECIFIC SERINE_THREONINE PROTEIN KINASE"/>
    <property type="match status" value="1"/>
</dbReference>
<dbReference type="GO" id="GO:0005829">
    <property type="term" value="C:cytosol"/>
    <property type="evidence" value="ECO:0007669"/>
    <property type="project" value="TreeGrafter"/>
</dbReference>
<proteinExistence type="predicted"/>
<dbReference type="eggNOG" id="COG0515">
    <property type="taxonomic scope" value="Bacteria"/>
</dbReference>
<dbReference type="STRING" id="754476.Q7A_840"/>
<dbReference type="SUPFAM" id="SSF56112">
    <property type="entry name" value="Protein kinase-like (PK-like)"/>
    <property type="match status" value="1"/>
</dbReference>
<dbReference type="AlphaFoldDB" id="I1XH13"/>
<evidence type="ECO:0000313" key="6">
    <source>
        <dbReference type="Proteomes" id="UP000009144"/>
    </source>
</evidence>
<gene>
    <name evidence="5" type="ordered locus">Q7A_840</name>
</gene>
<dbReference type="RefSeq" id="WP_014706057.1">
    <property type="nucleotide sequence ID" value="NC_017857.3"/>
</dbReference>
<reference evidence="5 6" key="2">
    <citation type="journal article" date="2013" name="Int. J. Syst. Evol. Microbiol.">
        <title>Methylophaga nitratireducenticrescens sp. nov. and Methylophaga frappieri sp. nov., isolated from the biofilm of the methanol-fed denitrification system treating the seawater at the Montreal Biodome.</title>
        <authorList>
            <person name="Villeneuve C."/>
            <person name="Martineau C."/>
            <person name="Mauffrey F."/>
            <person name="Villemur R."/>
        </authorList>
    </citation>
    <scope>NUCLEOTIDE SEQUENCE [LARGE SCALE GENOMIC DNA]</scope>
    <source>
        <strain evidence="5 6">JAM1</strain>
    </source>
</reference>
<dbReference type="GO" id="GO:0005524">
    <property type="term" value="F:ATP binding"/>
    <property type="evidence" value="ECO:0007669"/>
    <property type="project" value="UniProtKB-KW"/>
</dbReference>
<dbReference type="PANTHER" id="PTHR24348">
    <property type="entry name" value="SERINE/THREONINE-PROTEIN KINASE UNC-51-RELATED"/>
    <property type="match status" value="1"/>
</dbReference>
<evidence type="ECO:0000256" key="3">
    <source>
        <dbReference type="ARBA" id="ARBA00022777"/>
    </source>
</evidence>
<evidence type="ECO:0000256" key="4">
    <source>
        <dbReference type="ARBA" id="ARBA00022840"/>
    </source>
</evidence>
<keyword evidence="2" id="KW-0547">Nucleotide-binding</keyword>
<evidence type="ECO:0000256" key="1">
    <source>
        <dbReference type="ARBA" id="ARBA00022679"/>
    </source>
</evidence>
<dbReference type="InterPro" id="IPR045269">
    <property type="entry name" value="Atg1-like"/>
</dbReference>
<dbReference type="Pfam" id="PF00069">
    <property type="entry name" value="Pkinase"/>
    <property type="match status" value="1"/>
</dbReference>
<protein>
    <submittedName>
        <fullName evidence="5">Serine/threonine protein kinase</fullName>
    </submittedName>
</protein>
<dbReference type="PATRIC" id="fig|754476.3.peg.828"/>
<evidence type="ECO:0000313" key="5">
    <source>
        <dbReference type="EMBL" id="AFI83682.1"/>
    </source>
</evidence>
<dbReference type="CDD" id="cd14014">
    <property type="entry name" value="STKc_PknB_like"/>
    <property type="match status" value="1"/>
</dbReference>
<sequence length="285" mass="32767">MRPSDRIARCFSEQGLKAIELHHTAGQKYVFTAQHPEHGTVILKVIKPDQDIERIKREIEIVKGCQGFNTSIIYDDGEIEFEDEKFFFIIESYIDGVNLRQYLNENQLLTHSEVYKLLSSILTAIQLLEGRNLVHRDIKPENIMRAYDGTYYLIDFGIARDLSMESLTDTNSRFGPHSAGYAPIEQINNEKKHIDSRVDIYSLGVIAYEGLTGTNPFLDGSENIIHVIRKIQRGSFSLEVNGGEHDELNEFINACMNKYRNRRPSSAVEAREWFDTILKNYESRG</sequence>
<keyword evidence="4" id="KW-0067">ATP-binding</keyword>
<dbReference type="GO" id="GO:0016020">
    <property type="term" value="C:membrane"/>
    <property type="evidence" value="ECO:0007669"/>
    <property type="project" value="TreeGrafter"/>
</dbReference>
<dbReference type="SMART" id="SM00220">
    <property type="entry name" value="S_TKc"/>
    <property type="match status" value="1"/>
</dbReference>
<dbReference type="OrthoDB" id="9816047at2"/>
<accession>I1XH13</accession>
<keyword evidence="6" id="KW-1185">Reference proteome</keyword>
<keyword evidence="1" id="KW-0808">Transferase</keyword>
<dbReference type="InterPro" id="IPR000719">
    <property type="entry name" value="Prot_kinase_dom"/>
</dbReference>
<dbReference type="Proteomes" id="UP000009144">
    <property type="component" value="Chromosome"/>
</dbReference>
<name>I1XH13_METNJ</name>
<dbReference type="EMBL" id="CP003390">
    <property type="protein sequence ID" value="AFI83682.1"/>
    <property type="molecule type" value="Genomic_DNA"/>
</dbReference>
<organism evidence="5 6">
    <name type="scientific">Methylophaga nitratireducenticrescens</name>
    <dbReference type="NCBI Taxonomy" id="754476"/>
    <lineage>
        <taxon>Bacteria</taxon>
        <taxon>Pseudomonadati</taxon>
        <taxon>Pseudomonadota</taxon>
        <taxon>Gammaproteobacteria</taxon>
        <taxon>Thiotrichales</taxon>
        <taxon>Piscirickettsiaceae</taxon>
        <taxon>Methylophaga</taxon>
    </lineage>
</organism>
<dbReference type="InterPro" id="IPR011009">
    <property type="entry name" value="Kinase-like_dom_sf"/>
</dbReference>
<keyword evidence="3 5" id="KW-0418">Kinase</keyword>
<keyword evidence="5" id="KW-0723">Serine/threonine-protein kinase</keyword>
<reference evidence="5 6" key="1">
    <citation type="journal article" date="2012" name="J. Bacteriol.">
        <title>Complete genome sequences of Methylophaga sp. strain JAM1 and Methylophaga sp. strain JAM7.</title>
        <authorList>
            <person name="Villeneuve C."/>
            <person name="Martineau C."/>
            <person name="Mauffrey F."/>
            <person name="Villemur R."/>
        </authorList>
    </citation>
    <scope>NUCLEOTIDE SEQUENCE [LARGE SCALE GENOMIC DNA]</scope>
    <source>
        <strain evidence="5 6">JAM1</strain>
    </source>
</reference>